<gene>
    <name evidence="1" type="ORF">DHETER_LOCUS9887</name>
</gene>
<dbReference type="EMBL" id="CAJVPU010018154">
    <property type="protein sequence ID" value="CAG8664080.1"/>
    <property type="molecule type" value="Genomic_DNA"/>
</dbReference>
<reference evidence="1" key="1">
    <citation type="submission" date="2021-06" db="EMBL/GenBank/DDBJ databases">
        <authorList>
            <person name="Kallberg Y."/>
            <person name="Tangrot J."/>
            <person name="Rosling A."/>
        </authorList>
    </citation>
    <scope>NUCLEOTIDE SEQUENCE</scope>
    <source>
        <strain evidence="1">IL203A</strain>
    </source>
</reference>
<comment type="caution">
    <text evidence="1">The sequence shown here is derived from an EMBL/GenBank/DDBJ whole genome shotgun (WGS) entry which is preliminary data.</text>
</comment>
<proteinExistence type="predicted"/>
<evidence type="ECO:0000313" key="1">
    <source>
        <dbReference type="EMBL" id="CAG8664080.1"/>
    </source>
</evidence>
<dbReference type="Proteomes" id="UP000789702">
    <property type="component" value="Unassembled WGS sequence"/>
</dbReference>
<accession>A0ACA9NM47</accession>
<feature type="non-terminal residue" evidence="1">
    <location>
        <position position="1"/>
    </location>
</feature>
<keyword evidence="2" id="KW-1185">Reference proteome</keyword>
<evidence type="ECO:0000313" key="2">
    <source>
        <dbReference type="Proteomes" id="UP000789702"/>
    </source>
</evidence>
<name>A0ACA9NM47_9GLOM</name>
<organism evidence="1 2">
    <name type="scientific">Dentiscutata heterogama</name>
    <dbReference type="NCBI Taxonomy" id="1316150"/>
    <lineage>
        <taxon>Eukaryota</taxon>
        <taxon>Fungi</taxon>
        <taxon>Fungi incertae sedis</taxon>
        <taxon>Mucoromycota</taxon>
        <taxon>Glomeromycotina</taxon>
        <taxon>Glomeromycetes</taxon>
        <taxon>Diversisporales</taxon>
        <taxon>Gigasporaceae</taxon>
        <taxon>Dentiscutata</taxon>
    </lineage>
</organism>
<sequence length="139" mass="15765">LNEICKSNISQRSQNKLVKSDDINEIEYLPPTNTSGLLDSVRAAIYLSLDELWCVLNDIALVATILDPRMKDNLQLQDQSQTSNITTFSKNDTLGDDDFFTEVFNVGGSNNDITEFEEDKVSQYLKYPEAKPNEDPLIW</sequence>
<protein>
    <submittedName>
        <fullName evidence="1">12293_t:CDS:1</fullName>
    </submittedName>
</protein>